<feature type="region of interest" description="Disordered" evidence="1">
    <location>
        <begin position="349"/>
        <end position="408"/>
    </location>
</feature>
<keyword evidence="3" id="KW-1185">Reference proteome</keyword>
<gene>
    <name evidence="2" type="ORF">K460DRAFT_402444</name>
</gene>
<protein>
    <submittedName>
        <fullName evidence="2">Uncharacterized protein</fullName>
    </submittedName>
</protein>
<feature type="compositionally biased region" description="Low complexity" evidence="1">
    <location>
        <begin position="147"/>
        <end position="158"/>
    </location>
</feature>
<dbReference type="GeneID" id="63853776"/>
<reference evidence="2" key="1">
    <citation type="submission" date="2020-01" db="EMBL/GenBank/DDBJ databases">
        <authorList>
            <consortium name="DOE Joint Genome Institute"/>
            <person name="Haridas S."/>
            <person name="Albert R."/>
            <person name="Binder M."/>
            <person name="Bloem J."/>
            <person name="Labutti K."/>
            <person name="Salamov A."/>
            <person name="Andreopoulos B."/>
            <person name="Baker S.E."/>
            <person name="Barry K."/>
            <person name="Bills G."/>
            <person name="Bluhm B.H."/>
            <person name="Cannon C."/>
            <person name="Castanera R."/>
            <person name="Culley D.E."/>
            <person name="Daum C."/>
            <person name="Ezra D."/>
            <person name="Gonzalez J.B."/>
            <person name="Henrissat B."/>
            <person name="Kuo A."/>
            <person name="Liang C."/>
            <person name="Lipzen A."/>
            <person name="Lutzoni F."/>
            <person name="Magnuson J."/>
            <person name="Mondo S."/>
            <person name="Nolan M."/>
            <person name="Ohm R."/>
            <person name="Pangilinan J."/>
            <person name="Park H.-J."/>
            <person name="Ramirez L."/>
            <person name="Alfaro M."/>
            <person name="Sun H."/>
            <person name="Tritt A."/>
            <person name="Yoshinaga Y."/>
            <person name="Zwiers L.-H."/>
            <person name="Turgeon B.G."/>
            <person name="Goodwin S.B."/>
            <person name="Spatafora J.W."/>
            <person name="Crous P.W."/>
            <person name="Grigoriev I.V."/>
        </authorList>
    </citation>
    <scope>NUCLEOTIDE SEQUENCE</scope>
    <source>
        <strain evidence="2">CBS 394.84</strain>
    </source>
</reference>
<dbReference type="OrthoDB" id="10647427at2759"/>
<dbReference type="AlphaFoldDB" id="A0A9P4GIZ9"/>
<organism evidence="2 3">
    <name type="scientific">Cucurbitaria berberidis CBS 394.84</name>
    <dbReference type="NCBI Taxonomy" id="1168544"/>
    <lineage>
        <taxon>Eukaryota</taxon>
        <taxon>Fungi</taxon>
        <taxon>Dikarya</taxon>
        <taxon>Ascomycota</taxon>
        <taxon>Pezizomycotina</taxon>
        <taxon>Dothideomycetes</taxon>
        <taxon>Pleosporomycetidae</taxon>
        <taxon>Pleosporales</taxon>
        <taxon>Pleosporineae</taxon>
        <taxon>Cucurbitariaceae</taxon>
        <taxon>Cucurbitaria</taxon>
    </lineage>
</organism>
<evidence type="ECO:0000256" key="1">
    <source>
        <dbReference type="SAM" id="MobiDB-lite"/>
    </source>
</evidence>
<dbReference type="EMBL" id="ML976615">
    <property type="protein sequence ID" value="KAF1847078.1"/>
    <property type="molecule type" value="Genomic_DNA"/>
</dbReference>
<comment type="caution">
    <text evidence="2">The sequence shown here is derived from an EMBL/GenBank/DDBJ whole genome shotgun (WGS) entry which is preliminary data.</text>
</comment>
<name>A0A9P4GIZ9_9PLEO</name>
<accession>A0A9P4GIZ9</accession>
<evidence type="ECO:0000313" key="2">
    <source>
        <dbReference type="EMBL" id="KAF1847078.1"/>
    </source>
</evidence>
<feature type="region of interest" description="Disordered" evidence="1">
    <location>
        <begin position="59"/>
        <end position="190"/>
    </location>
</feature>
<sequence length="408" mass="44467">MAASKLKELKNLLGNLNDEEIESVFRIINKPKTTNAAETTAFIDIDDIDDDIPLPDIDFNFPTSGRGPASRDVYYDDDNEGAERSRKRPRATLDSYGTTPSIFDVAHDPYVTTPSSSKSTSLNSSRGGRSSKSTSPTSSRGGGLAASIWSSNSSISPSSPIPSSPPETSSQGVVSVRGGKPPPRYQGSYEAVSVPMKSQKKKFKSGKYTGQNFLPAIADMCSNDPDYVLFLWHSGVLQKGHDNCDPDVVDAIGNHETLNPQDIQSYGRLLPATEFFICFGETQTGKTMAELPGDYATSMAENNVMKRAHPWFVEAYYLACKEGRFGNIKKGNMQKRCPDKKQRPIKSWYRKSTHPFKKDEAHQNAAKEANGGNKPAIQVGKSDQETEKNKGGNIPGGDVLRLPGDATV</sequence>
<dbReference type="Proteomes" id="UP000800039">
    <property type="component" value="Unassembled WGS sequence"/>
</dbReference>
<proteinExistence type="predicted"/>
<feature type="compositionally biased region" description="Low complexity" evidence="1">
    <location>
        <begin position="112"/>
        <end position="139"/>
    </location>
</feature>
<evidence type="ECO:0000313" key="3">
    <source>
        <dbReference type="Proteomes" id="UP000800039"/>
    </source>
</evidence>
<dbReference type="RefSeq" id="XP_040789641.1">
    <property type="nucleotide sequence ID" value="XM_040936526.1"/>
</dbReference>